<accession>A0ABR3DRZ1</accession>
<evidence type="ECO:0000256" key="1">
    <source>
        <dbReference type="SAM" id="MobiDB-lite"/>
    </source>
</evidence>
<protein>
    <submittedName>
        <fullName evidence="2">Uncharacterized protein</fullName>
    </submittedName>
</protein>
<feature type="compositionally biased region" description="Polar residues" evidence="1">
    <location>
        <begin position="68"/>
        <end position="79"/>
    </location>
</feature>
<sequence length="133" mass="14515">MRAPSPVLTRLPNLKAVKRGKRGWLQLPGPSWPFAPLLAPPLASQPRLNQGKQGERTEDMQPRPPMSNRISSCTQLTLLTNNPGPVRMLGIRDRKPAHSVFSISLPAMYQSVLCQLGGAPHAVTTLYAVTLTT</sequence>
<organism evidence="2 3">
    <name type="scientific">Neurospora intermedia</name>
    <dbReference type="NCBI Taxonomy" id="5142"/>
    <lineage>
        <taxon>Eukaryota</taxon>
        <taxon>Fungi</taxon>
        <taxon>Dikarya</taxon>
        <taxon>Ascomycota</taxon>
        <taxon>Pezizomycotina</taxon>
        <taxon>Sordariomycetes</taxon>
        <taxon>Sordariomycetidae</taxon>
        <taxon>Sordariales</taxon>
        <taxon>Sordariaceae</taxon>
        <taxon>Neurospora</taxon>
    </lineage>
</organism>
<keyword evidence="3" id="KW-1185">Reference proteome</keyword>
<comment type="caution">
    <text evidence="2">The sequence shown here is derived from an EMBL/GenBank/DDBJ whole genome shotgun (WGS) entry which is preliminary data.</text>
</comment>
<reference evidence="2 3" key="1">
    <citation type="submission" date="2023-09" db="EMBL/GenBank/DDBJ databases">
        <title>Multi-omics analysis of a traditional fermented food reveals byproduct-associated fungal strains for waste-to-food upcycling.</title>
        <authorList>
            <consortium name="Lawrence Berkeley National Laboratory"/>
            <person name="Rekdal V.M."/>
            <person name="Villalobos-Escobedo J.M."/>
            <person name="Rodriguez-Valeron N."/>
            <person name="Garcia M.O."/>
            <person name="Vasquez D.P."/>
            <person name="Damayanti I."/>
            <person name="Sorensen P.M."/>
            <person name="Baidoo E.E."/>
            <person name="De Carvalho A.C."/>
            <person name="Riley R."/>
            <person name="Lipzen A."/>
            <person name="He G."/>
            <person name="Yan M."/>
            <person name="Haridas S."/>
            <person name="Daum C."/>
            <person name="Yoshinaga Y."/>
            <person name="Ng V."/>
            <person name="Grigoriev I.V."/>
            <person name="Munk R."/>
            <person name="Nuraida L."/>
            <person name="Wijaya C.H."/>
            <person name="Morales P.-C."/>
            <person name="Keasling J.D."/>
        </authorList>
    </citation>
    <scope>NUCLEOTIDE SEQUENCE [LARGE SCALE GENOMIC DNA]</scope>
    <source>
        <strain evidence="2 3">FGSC 2613</strain>
    </source>
</reference>
<evidence type="ECO:0000313" key="3">
    <source>
        <dbReference type="Proteomes" id="UP001451303"/>
    </source>
</evidence>
<dbReference type="Proteomes" id="UP001451303">
    <property type="component" value="Unassembled WGS sequence"/>
</dbReference>
<feature type="region of interest" description="Disordered" evidence="1">
    <location>
        <begin position="36"/>
        <end position="79"/>
    </location>
</feature>
<dbReference type="EMBL" id="JAVLET010000001">
    <property type="protein sequence ID" value="KAL0475434.1"/>
    <property type="molecule type" value="Genomic_DNA"/>
</dbReference>
<gene>
    <name evidence="2" type="ORF">QR685DRAFT_594008</name>
</gene>
<proteinExistence type="predicted"/>
<evidence type="ECO:0000313" key="2">
    <source>
        <dbReference type="EMBL" id="KAL0475434.1"/>
    </source>
</evidence>
<name>A0ABR3DRZ1_NEUIN</name>